<reference evidence="6 7" key="1">
    <citation type="journal article" date="2012" name="BMC Genomics">
        <title>Comparative genomics of the white-rot fungi, Phanerochaete carnosa and P. chrysosporium, to elucidate the genetic basis of the distinct wood types they colonize.</title>
        <authorList>
            <person name="Suzuki H."/>
            <person name="MacDonald J."/>
            <person name="Syed K."/>
            <person name="Salamov A."/>
            <person name="Hori C."/>
            <person name="Aerts A."/>
            <person name="Henrissat B."/>
            <person name="Wiebenga A."/>
            <person name="vanKuyk P.A."/>
            <person name="Barry K."/>
            <person name="Lindquist E."/>
            <person name="LaButti K."/>
            <person name="Lapidus A."/>
            <person name="Lucas S."/>
            <person name="Coutinho P."/>
            <person name="Gong Y."/>
            <person name="Samejima M."/>
            <person name="Mahadevan R."/>
            <person name="Abou-Zaid M."/>
            <person name="de Vries R.P."/>
            <person name="Igarashi K."/>
            <person name="Yadav J.S."/>
            <person name="Grigoriev I.V."/>
            <person name="Master E.R."/>
        </authorList>
    </citation>
    <scope>NUCLEOTIDE SEQUENCE [LARGE SCALE GENOMIC DNA]</scope>
    <source>
        <strain evidence="6 7">HHB-10118-sp</strain>
    </source>
</reference>
<dbReference type="InterPro" id="IPR001077">
    <property type="entry name" value="COMT_C"/>
</dbReference>
<dbReference type="AlphaFoldDB" id="K5WAZ7"/>
<dbReference type="HOGENOM" id="CLU_005533_0_3_1"/>
<gene>
    <name evidence="6" type="ORF">PHACADRAFT_196220</name>
</gene>
<proteinExistence type="predicted"/>
<dbReference type="InParanoid" id="K5WAZ7"/>
<keyword evidence="2" id="KW-0808">Transferase</keyword>
<organism evidence="6 7">
    <name type="scientific">Phanerochaete carnosa (strain HHB-10118-sp)</name>
    <name type="common">White-rot fungus</name>
    <name type="synonym">Peniophora carnosa</name>
    <dbReference type="NCBI Taxonomy" id="650164"/>
    <lineage>
        <taxon>Eukaryota</taxon>
        <taxon>Fungi</taxon>
        <taxon>Dikarya</taxon>
        <taxon>Basidiomycota</taxon>
        <taxon>Agaricomycotina</taxon>
        <taxon>Agaricomycetes</taxon>
        <taxon>Polyporales</taxon>
        <taxon>Phanerochaetaceae</taxon>
        <taxon>Phanerochaete</taxon>
    </lineage>
</organism>
<dbReference type="Gene3D" id="3.40.50.150">
    <property type="entry name" value="Vaccinia Virus protein VP39"/>
    <property type="match status" value="1"/>
</dbReference>
<protein>
    <recommendedName>
        <fullName evidence="5">O-methyltransferase C-terminal domain-containing protein</fullName>
    </recommendedName>
</protein>
<dbReference type="InterPro" id="IPR036390">
    <property type="entry name" value="WH_DNA-bd_sf"/>
</dbReference>
<dbReference type="Proteomes" id="UP000008370">
    <property type="component" value="Unassembled WGS sequence"/>
</dbReference>
<dbReference type="GO" id="GO:0008171">
    <property type="term" value="F:O-methyltransferase activity"/>
    <property type="evidence" value="ECO:0007669"/>
    <property type="project" value="InterPro"/>
</dbReference>
<name>K5WAZ7_PHACS</name>
<dbReference type="PANTHER" id="PTHR43712:SF2">
    <property type="entry name" value="O-METHYLTRANSFERASE CICE"/>
    <property type="match status" value="1"/>
</dbReference>
<evidence type="ECO:0000256" key="4">
    <source>
        <dbReference type="SAM" id="MobiDB-lite"/>
    </source>
</evidence>
<evidence type="ECO:0000256" key="1">
    <source>
        <dbReference type="ARBA" id="ARBA00022603"/>
    </source>
</evidence>
<dbReference type="SUPFAM" id="SSF46785">
    <property type="entry name" value="Winged helix' DNA-binding domain"/>
    <property type="match status" value="1"/>
</dbReference>
<dbReference type="InterPro" id="IPR036388">
    <property type="entry name" value="WH-like_DNA-bd_sf"/>
</dbReference>
<dbReference type="RefSeq" id="XP_007396459.1">
    <property type="nucleotide sequence ID" value="XM_007396397.1"/>
</dbReference>
<dbReference type="PROSITE" id="PS51683">
    <property type="entry name" value="SAM_OMT_II"/>
    <property type="match status" value="1"/>
</dbReference>
<evidence type="ECO:0000256" key="2">
    <source>
        <dbReference type="ARBA" id="ARBA00022679"/>
    </source>
</evidence>
<dbReference type="OrthoDB" id="2410195at2759"/>
<dbReference type="PANTHER" id="PTHR43712">
    <property type="entry name" value="PUTATIVE (AFU_ORTHOLOGUE AFUA_4G14580)-RELATED"/>
    <property type="match status" value="1"/>
</dbReference>
<dbReference type="GeneID" id="18911132"/>
<feature type="compositionally biased region" description="Pro residues" evidence="4">
    <location>
        <begin position="29"/>
        <end position="38"/>
    </location>
</feature>
<dbReference type="GO" id="GO:0032259">
    <property type="term" value="P:methylation"/>
    <property type="evidence" value="ECO:0007669"/>
    <property type="project" value="UniProtKB-KW"/>
</dbReference>
<dbReference type="Gene3D" id="1.10.10.10">
    <property type="entry name" value="Winged helix-like DNA-binding domain superfamily/Winged helix DNA-binding domain"/>
    <property type="match status" value="1"/>
</dbReference>
<dbReference type="EMBL" id="JH930472">
    <property type="protein sequence ID" value="EKM56164.1"/>
    <property type="molecule type" value="Genomic_DNA"/>
</dbReference>
<evidence type="ECO:0000313" key="6">
    <source>
        <dbReference type="EMBL" id="EKM56164.1"/>
    </source>
</evidence>
<evidence type="ECO:0000259" key="5">
    <source>
        <dbReference type="Pfam" id="PF00891"/>
    </source>
</evidence>
<keyword evidence="1" id="KW-0489">Methyltransferase</keyword>
<evidence type="ECO:0000256" key="3">
    <source>
        <dbReference type="ARBA" id="ARBA00022691"/>
    </source>
</evidence>
<dbReference type="KEGG" id="pco:PHACADRAFT_196220"/>
<dbReference type="SUPFAM" id="SSF53335">
    <property type="entry name" value="S-adenosyl-L-methionine-dependent methyltransferases"/>
    <property type="match status" value="1"/>
</dbReference>
<accession>K5WAZ7</accession>
<keyword evidence="3" id="KW-0949">S-adenosyl-L-methionine</keyword>
<sequence>MSTLDALVQIIANGVKDIQSKSAERGMPYPMPETPPSPEGEKLQSDLAADAAPVIAAAWQLIATLKHPHTYLLELGTLTYLSGSMSAAEAAYVPDVLREAGTKGLHVNEIAAVRNIDAGKLGRILRHLASRHIFEEVVPDVFRNNRISSSMCTGKPVQDMVRSPIDRWDDTNGIAAFVSTQAETQRGNAWLAEHLLDPAMGHSQESNEAPWQRAMHTKLTLFEWMERPEHALEMRKFGISMRASTSSDDSIVTTRGFEWASLPSGNLVIDVGGGVGSLTMSLAKAHKHLRYVVQDRHAVVQEGERLWKATMPGFVENDIVRLQGHDFFAEQPITNADVFVLRCVLHDWPDKYASKILSRLRDAAQPTTKLVVMDAIIDYMCRDSGAVADIPGAAKPQVQEPLLPYADSATGFMYGLDVGVMTIANCQERTLGHFVELLKGAGWKVERVCRFEPPLPQQLVCSPLAPKAVLSTVQHTAHL</sequence>
<keyword evidence="7" id="KW-1185">Reference proteome</keyword>
<evidence type="ECO:0000313" key="7">
    <source>
        <dbReference type="Proteomes" id="UP000008370"/>
    </source>
</evidence>
<dbReference type="Pfam" id="PF00891">
    <property type="entry name" value="Methyltransf_2"/>
    <property type="match status" value="1"/>
</dbReference>
<feature type="domain" description="O-methyltransferase C-terminal" evidence="5">
    <location>
        <begin position="205"/>
        <end position="380"/>
    </location>
</feature>
<feature type="region of interest" description="Disordered" evidence="4">
    <location>
        <begin position="22"/>
        <end position="43"/>
    </location>
</feature>
<dbReference type="InterPro" id="IPR029063">
    <property type="entry name" value="SAM-dependent_MTases_sf"/>
</dbReference>
<dbReference type="InterPro" id="IPR016461">
    <property type="entry name" value="COMT-like"/>
</dbReference>